<sequence length="202" mass="23857">MFKKVFALKWTYYVFSLGLIYTIVLGFFTLWAMYDHMNQATIYEKVGIFFPQIFPLFIWAADLFTYPWIRLALFGERSKFAKNTGRKVLDTYNHLVSDSQKAYENAPERIVEGTMFVEAPYSITKVGYIVHYLTTNNELKQRAKDAVINKNYVKIILYVSLAVLKFVFGNLIVYVISFILYPLMMKDNKLYYLAIQKEYIRK</sequence>
<feature type="transmembrane region" description="Helical" evidence="1">
    <location>
        <begin position="155"/>
        <end position="181"/>
    </location>
</feature>
<dbReference type="AlphaFoldDB" id="A0A0R1SCI1"/>
<dbReference type="EMBL" id="AZFB01000001">
    <property type="protein sequence ID" value="KRL64005.1"/>
    <property type="molecule type" value="Genomic_DNA"/>
</dbReference>
<dbReference type="RefSeq" id="WP_027824628.1">
    <property type="nucleotide sequence ID" value="NZ_AUEI01000004.1"/>
</dbReference>
<dbReference type="PATRIC" id="fig|1122152.4.peg.256"/>
<feature type="transmembrane region" description="Helical" evidence="1">
    <location>
        <begin position="12"/>
        <end position="34"/>
    </location>
</feature>
<accession>A0A0R1SCI1</accession>
<evidence type="ECO:0000313" key="3">
    <source>
        <dbReference type="Proteomes" id="UP000051931"/>
    </source>
</evidence>
<proteinExistence type="predicted"/>
<keyword evidence="1" id="KW-0812">Transmembrane</keyword>
<keyword evidence="3" id="KW-1185">Reference proteome</keyword>
<evidence type="ECO:0000313" key="2">
    <source>
        <dbReference type="EMBL" id="KRL64005.1"/>
    </source>
</evidence>
<reference evidence="2 3" key="1">
    <citation type="journal article" date="2015" name="Genome Announc.">
        <title>Expanding the biotechnology potential of lactobacilli through comparative genomics of 213 strains and associated genera.</title>
        <authorList>
            <person name="Sun Z."/>
            <person name="Harris H.M."/>
            <person name="McCann A."/>
            <person name="Guo C."/>
            <person name="Argimon S."/>
            <person name="Zhang W."/>
            <person name="Yang X."/>
            <person name="Jeffery I.B."/>
            <person name="Cooney J.C."/>
            <person name="Kagawa T.F."/>
            <person name="Liu W."/>
            <person name="Song Y."/>
            <person name="Salvetti E."/>
            <person name="Wrobel A."/>
            <person name="Rasinkangas P."/>
            <person name="Parkhill J."/>
            <person name="Rea M.C."/>
            <person name="O'Sullivan O."/>
            <person name="Ritari J."/>
            <person name="Douillard F.P."/>
            <person name="Paul Ross R."/>
            <person name="Yang R."/>
            <person name="Briner A.E."/>
            <person name="Felis G.E."/>
            <person name="de Vos W.M."/>
            <person name="Barrangou R."/>
            <person name="Klaenhammer T.R."/>
            <person name="Caufield P.W."/>
            <person name="Cui Y."/>
            <person name="Zhang H."/>
            <person name="O'Toole P.W."/>
        </authorList>
    </citation>
    <scope>NUCLEOTIDE SEQUENCE [LARGE SCALE GENOMIC DNA]</scope>
    <source>
        <strain evidence="2 3">DSM 15354</strain>
    </source>
</reference>
<dbReference type="Proteomes" id="UP000051931">
    <property type="component" value="Unassembled WGS sequence"/>
</dbReference>
<gene>
    <name evidence="2" type="ORF">FC23_GL000253</name>
</gene>
<feature type="transmembrane region" description="Helical" evidence="1">
    <location>
        <begin position="46"/>
        <end position="69"/>
    </location>
</feature>
<evidence type="ECO:0000256" key="1">
    <source>
        <dbReference type="SAM" id="Phobius"/>
    </source>
</evidence>
<protein>
    <submittedName>
        <fullName evidence="2">Uncharacterized protein</fullName>
    </submittedName>
</protein>
<name>A0A0R1SCI1_9LACO</name>
<organism evidence="2 3">
    <name type="scientific">Lactobacillus psittaci DSM 15354</name>
    <dbReference type="NCBI Taxonomy" id="1122152"/>
    <lineage>
        <taxon>Bacteria</taxon>
        <taxon>Bacillati</taxon>
        <taxon>Bacillota</taxon>
        <taxon>Bacilli</taxon>
        <taxon>Lactobacillales</taxon>
        <taxon>Lactobacillaceae</taxon>
        <taxon>Lactobacillus</taxon>
    </lineage>
</organism>
<keyword evidence="1" id="KW-1133">Transmembrane helix</keyword>
<comment type="caution">
    <text evidence="2">The sequence shown here is derived from an EMBL/GenBank/DDBJ whole genome shotgun (WGS) entry which is preliminary data.</text>
</comment>
<keyword evidence="1" id="KW-0472">Membrane</keyword>